<dbReference type="GO" id="GO:0012505">
    <property type="term" value="C:endomembrane system"/>
    <property type="evidence" value="ECO:0007669"/>
    <property type="project" value="UniProtKB-SubCell"/>
</dbReference>
<dbReference type="InterPro" id="IPR004177">
    <property type="entry name" value="DDHD_dom"/>
</dbReference>
<dbReference type="Gene3D" id="3.30.530.20">
    <property type="match status" value="1"/>
</dbReference>
<evidence type="ECO:0000256" key="3">
    <source>
        <dbReference type="ARBA" id="ARBA00022481"/>
    </source>
</evidence>
<evidence type="ECO:0000259" key="7">
    <source>
        <dbReference type="PROSITE" id="PS51043"/>
    </source>
</evidence>
<keyword evidence="3" id="KW-0488">Methylation</keyword>
<feature type="region of interest" description="Disordered" evidence="6">
    <location>
        <begin position="8"/>
        <end position="30"/>
    </location>
</feature>
<dbReference type="InterPro" id="IPR023214">
    <property type="entry name" value="HAD_sf"/>
</dbReference>
<accession>A0A914VU23</accession>
<feature type="domain" description="DDHD" evidence="7">
    <location>
        <begin position="759"/>
        <end position="951"/>
    </location>
</feature>
<dbReference type="SUPFAM" id="SSF55961">
    <property type="entry name" value="Bet v1-like"/>
    <property type="match status" value="1"/>
</dbReference>
<dbReference type="WBParaSite" id="PSAMB.scaffold246size61639.g4138.t3">
    <property type="protein sequence ID" value="PSAMB.scaffold246size61639.g4138.t3"/>
    <property type="gene ID" value="PSAMB.scaffold246size61639.g4138"/>
</dbReference>
<dbReference type="InterPro" id="IPR001666">
    <property type="entry name" value="PI_transfer"/>
</dbReference>
<evidence type="ECO:0000256" key="6">
    <source>
        <dbReference type="SAM" id="MobiDB-lite"/>
    </source>
</evidence>
<evidence type="ECO:0000313" key="9">
    <source>
        <dbReference type="WBParaSite" id="PSAMB.scaffold246size61639.g4138.t3"/>
    </source>
</evidence>
<evidence type="ECO:0000256" key="1">
    <source>
        <dbReference type="ARBA" id="ARBA00004184"/>
    </source>
</evidence>
<reference evidence="9" key="1">
    <citation type="submission" date="2022-11" db="UniProtKB">
        <authorList>
            <consortium name="WormBaseParasite"/>
        </authorList>
    </citation>
    <scope>IDENTIFICATION</scope>
</reference>
<dbReference type="GO" id="GO:0008526">
    <property type="term" value="F:phosphatidylinositol transfer activity"/>
    <property type="evidence" value="ECO:0007669"/>
    <property type="project" value="TreeGrafter"/>
</dbReference>
<dbReference type="InterPro" id="IPR023393">
    <property type="entry name" value="START-like_dom_sf"/>
</dbReference>
<dbReference type="FunFam" id="3.30.530.20:FF:000001">
    <property type="entry name" value="Phosphatidylinositol transfer protein membrane associated 2"/>
    <property type="match status" value="1"/>
</dbReference>
<sequence length="1339" mass="146610">MARVLNLCDSAAPSSSAPLKSLGTDDDDGWTRTRVSSGGMGHLTSDSHAPLYPSYEVDSLNDYCDKCQVITRREAMLIKEYRILLPLSVDEYRIAQLYMIQKKSRLDTSGAGSGVEIIKNEPYVDGPGGEGQYTYKIFHIGSHIPTWIRSVMPATALQAHEEAWNAYPYTKTRYSCPFMDRFVVEVETRYFDDAGTRENVFGLNKAEIKQRIVDYMDFVKDPISSGDYCLEEDPKLYVSEKTGRGPLSDDWAEQHSAQKKPIMCAYKLCRVEFRYWGMQTRVERWIHELALRKTMLRAHRQAWAWQDEWYSLTMDDIRQLEKDAQDELKRFMDAALRTTLEDSQDDSHEEKDEATQTPGGQVVVDNGDLTPGAPHERKPSSSLSVSSQRHRLVSQRTLTPGSNSPTGSLRSAQSAALKERFEGIRSDSEDSDSLYFDCIDRSPSFHQKPAMIRWSSNLLLGQEDDDSPPLSPHGPSDCVLTSEDDDSPPLSPHGPSDCVTALLVLVFHGGSPFDVNSTPKEDALTPIDAQSSKVADVQTLRSTMAGVIRAQYPQLNGRVAVHLVPCQNVVAETLGSLATLSPYGGDAQQALGEGCCHPPLVSLIAAGTESFDHAVGAAIARANQAYATFLASDEGRGFSGEVYVMGDAVGGLIAYESLVRTRHHVLSRNPSSVSGQSDIVSAIPEEGGMCNESGIVWTQDTGVDADSLSASSGSPREIPARPASVQLGRHRSTPPAVPGRRHGRSSSETDGPTFGAEHLTFKVVNLFLCGAPLGPVLVHRRISQFYSSGEIGLKVLVSPVLEEKDSRIDGLFSDPPPVQPSCSQVFNMFYPVDPCAARLEPLLCRQFARLSPTTVPRYHRMPQGDGQSELIADHVRLYQEELVGSDIPANGATVILQAVSRRWWGTKRIDHALYCPDGLAAFPLSSLPGILHASYWESSDVVAFLLRQFVIGDNVTSAATTVSFASGPATLHFNPSGPTGKWNKKRTSFKIKNASGNHRANDVIAIEGSPQVLVARFCYGPIDMVALSGEKVDIFVANAELASSGEWLLYGTEETDGHGRLNYQFPPDKCLSVGVHPVKMVVHGDHSYCDLFMAVVPRETECVVFSIDGSFTASMSVTGKDPKVRAGAVDVVRHWQELGYLILYVTARPDMQQRQVSAWLAQHNFPHGLLFFTGSLLSTDPLRQKTLYLKQLVESGIRLQAAYGSAKDVQMYTAVGVDSDRTFIVGRKVSKKLTPHAHCIIDSYSAHLLQLTTGPLQAIGRPAHGNGRLTLRKGFFSLPGQFRAAGGLTVQRSQSFTPRSGKYESQSGCSSPHSPPADSLASPGPKTRGLSPFRALQKR</sequence>
<comment type="similarity">
    <text evidence="2">Belongs to the PtdIns transfer protein family. PI transfer class IIA subfamily.</text>
</comment>
<evidence type="ECO:0000313" key="8">
    <source>
        <dbReference type="Proteomes" id="UP000887566"/>
    </source>
</evidence>
<dbReference type="SMART" id="SM01127">
    <property type="entry name" value="DDHD"/>
    <property type="match status" value="1"/>
</dbReference>
<proteinExistence type="inferred from homology"/>
<feature type="region of interest" description="Disordered" evidence="6">
    <location>
        <begin position="460"/>
        <end position="494"/>
    </location>
</feature>
<dbReference type="SMART" id="SM00775">
    <property type="entry name" value="LNS2"/>
    <property type="match status" value="1"/>
</dbReference>
<name>A0A914VU23_9BILA</name>
<dbReference type="Pfam" id="PF24695">
    <property type="entry name" value="PITM1-3"/>
    <property type="match status" value="1"/>
</dbReference>
<dbReference type="SUPFAM" id="SSF56784">
    <property type="entry name" value="HAD-like"/>
    <property type="match status" value="1"/>
</dbReference>
<dbReference type="GO" id="GO:0031210">
    <property type="term" value="F:phosphatidylcholine binding"/>
    <property type="evidence" value="ECO:0007669"/>
    <property type="project" value="TreeGrafter"/>
</dbReference>
<feature type="region of interest" description="Disordered" evidence="6">
    <location>
        <begin position="340"/>
        <end position="415"/>
    </location>
</feature>
<dbReference type="Pfam" id="PF02862">
    <property type="entry name" value="DDHD"/>
    <property type="match status" value="1"/>
</dbReference>
<organism evidence="8 9">
    <name type="scientific">Plectus sambesii</name>
    <dbReference type="NCBI Taxonomy" id="2011161"/>
    <lineage>
        <taxon>Eukaryota</taxon>
        <taxon>Metazoa</taxon>
        <taxon>Ecdysozoa</taxon>
        <taxon>Nematoda</taxon>
        <taxon>Chromadorea</taxon>
        <taxon>Plectida</taxon>
        <taxon>Plectina</taxon>
        <taxon>Plectoidea</taxon>
        <taxon>Plectidae</taxon>
        <taxon>Plectus</taxon>
    </lineage>
</organism>
<dbReference type="Pfam" id="PF02121">
    <property type="entry name" value="IP_trans"/>
    <property type="match status" value="1"/>
</dbReference>
<feature type="compositionally biased region" description="Polar residues" evidence="6">
    <location>
        <begin position="396"/>
        <end position="414"/>
    </location>
</feature>
<dbReference type="GO" id="GO:0008525">
    <property type="term" value="F:phosphatidylcholine transporter activity"/>
    <property type="evidence" value="ECO:0007669"/>
    <property type="project" value="TreeGrafter"/>
</dbReference>
<dbReference type="Gene3D" id="3.40.50.1000">
    <property type="entry name" value="HAD superfamily/HAD-like"/>
    <property type="match status" value="1"/>
</dbReference>
<dbReference type="PROSITE" id="PS51043">
    <property type="entry name" value="DDHD"/>
    <property type="match status" value="1"/>
</dbReference>
<feature type="compositionally biased region" description="Polar residues" evidence="6">
    <location>
        <begin position="1291"/>
        <end position="1312"/>
    </location>
</feature>
<feature type="region of interest" description="Disordered" evidence="6">
    <location>
        <begin position="704"/>
        <end position="752"/>
    </location>
</feature>
<dbReference type="Proteomes" id="UP000887566">
    <property type="component" value="Unplaced"/>
</dbReference>
<evidence type="ECO:0000256" key="2">
    <source>
        <dbReference type="ARBA" id="ARBA00010316"/>
    </source>
</evidence>
<dbReference type="PANTHER" id="PTHR10658:SF81">
    <property type="entry name" value="PROTEIN RETINAL DEGENERATION B"/>
    <property type="match status" value="1"/>
</dbReference>
<dbReference type="Pfam" id="PF24694">
    <property type="entry name" value="LNS2_PITM1-3"/>
    <property type="match status" value="1"/>
</dbReference>
<protein>
    <submittedName>
        <fullName evidence="9">DDHD domain-containing protein</fullName>
    </submittedName>
</protein>
<dbReference type="GO" id="GO:0046872">
    <property type="term" value="F:metal ion binding"/>
    <property type="evidence" value="ECO:0007669"/>
    <property type="project" value="InterPro"/>
</dbReference>
<feature type="compositionally biased region" description="Basic and acidic residues" evidence="6">
    <location>
        <begin position="345"/>
        <end position="354"/>
    </location>
</feature>
<keyword evidence="5" id="KW-0106">Calcium</keyword>
<keyword evidence="8" id="KW-1185">Reference proteome</keyword>
<dbReference type="InterPro" id="IPR055261">
    <property type="entry name" value="PI_transfer_N"/>
</dbReference>
<dbReference type="InterPro" id="IPR031315">
    <property type="entry name" value="LNS2/PITP"/>
</dbReference>
<evidence type="ECO:0000256" key="4">
    <source>
        <dbReference type="ARBA" id="ARBA00022553"/>
    </source>
</evidence>
<comment type="subcellular location">
    <subcellularLocation>
        <location evidence="1">Endomembrane system</location>
        <topology evidence="1">Peripheral membrane protein</topology>
    </subcellularLocation>
</comment>
<dbReference type="GO" id="GO:0005737">
    <property type="term" value="C:cytoplasm"/>
    <property type="evidence" value="ECO:0007669"/>
    <property type="project" value="TreeGrafter"/>
</dbReference>
<dbReference type="PRINTS" id="PR00391">
    <property type="entry name" value="PITRANSFER"/>
</dbReference>
<evidence type="ECO:0000256" key="5">
    <source>
        <dbReference type="ARBA" id="ARBA00022837"/>
    </source>
</evidence>
<dbReference type="PANTHER" id="PTHR10658">
    <property type="entry name" value="PHOSPHATIDYLINOSITOL TRANSFER PROTEIN"/>
    <property type="match status" value="1"/>
</dbReference>
<dbReference type="FunFam" id="3.40.50.1000:FF:000173">
    <property type="entry name" value="Membrane-associated phosphatidylinositol transfer protein 2"/>
    <property type="match status" value="1"/>
</dbReference>
<feature type="region of interest" description="Disordered" evidence="6">
    <location>
        <begin position="1291"/>
        <end position="1339"/>
    </location>
</feature>
<dbReference type="GO" id="GO:0035091">
    <property type="term" value="F:phosphatidylinositol binding"/>
    <property type="evidence" value="ECO:0007669"/>
    <property type="project" value="TreeGrafter"/>
</dbReference>
<dbReference type="InterPro" id="IPR036412">
    <property type="entry name" value="HAD-like_sf"/>
</dbReference>
<keyword evidence="4" id="KW-0597">Phosphoprotein</keyword>